<dbReference type="GO" id="GO:0006221">
    <property type="term" value="P:pyrimidine nucleotide biosynthetic process"/>
    <property type="evidence" value="ECO:0007669"/>
    <property type="project" value="InterPro"/>
</dbReference>
<feature type="binding site" evidence="1">
    <location>
        <position position="249"/>
    </location>
    <ligand>
        <name>[2Fe-2S] cluster</name>
        <dbReference type="ChEBI" id="CHEBI:190135"/>
    </ligand>
</feature>
<dbReference type="PIRSF" id="PIRSF006816">
    <property type="entry name" value="Cyc3_hyd_g"/>
    <property type="match status" value="1"/>
</dbReference>
<dbReference type="InterPro" id="IPR017927">
    <property type="entry name" value="FAD-bd_FR_type"/>
</dbReference>
<dbReference type="InterPro" id="IPR001433">
    <property type="entry name" value="OxRdtase_FAD/NAD-bd"/>
</dbReference>
<dbReference type="Pfam" id="PF00970">
    <property type="entry name" value="FAD_binding_6"/>
    <property type="match status" value="1"/>
</dbReference>
<dbReference type="GO" id="GO:0050660">
    <property type="term" value="F:flavin adenine dinucleotide binding"/>
    <property type="evidence" value="ECO:0007669"/>
    <property type="project" value="InterPro"/>
</dbReference>
<dbReference type="InterPro" id="IPR050353">
    <property type="entry name" value="PyrK_electron_transfer"/>
</dbReference>
<dbReference type="SUPFAM" id="SSF63380">
    <property type="entry name" value="Riboflavin synthase domain-like"/>
    <property type="match status" value="1"/>
</dbReference>
<keyword evidence="1" id="KW-0479">Metal-binding</keyword>
<protein>
    <submittedName>
        <fullName evidence="3">Oxidoreductase</fullName>
    </submittedName>
</protein>
<dbReference type="Gene3D" id="2.40.30.10">
    <property type="entry name" value="Translation factors"/>
    <property type="match status" value="1"/>
</dbReference>
<sequence length="278" mass="31037">MEKLLLSHTGYEVKEARILRTSRLTEKDKLFELSLIGGEILDFEPGQFVEVSLLGVGEAPISICSSPTRRQSFELCVRAVGRLTTALHRLEAGDVVGIRGPFGVGFPITRLIGHDLLLIAGGIGLAPLRSLINYVMDNRRDFGRVHVLFGCKDPQNLLFRDEIELWQRRMDVGFQCTVDRADPDWKGNVGMVTALIPGVDIDPEETFAVMVGPPVMYRFVIAELLKKGIPEDQIVLSLERHMKCGLGKCGHCQIHDIYCCQDGPVFFYERIKDLKGAI</sequence>
<keyword evidence="1" id="KW-0411">Iron-sulfur</keyword>
<feature type="binding site" evidence="1">
    <location>
        <position position="252"/>
    </location>
    <ligand>
        <name>[2Fe-2S] cluster</name>
        <dbReference type="ChEBI" id="CHEBI:190135"/>
    </ligand>
</feature>
<keyword evidence="1" id="KW-0408">Iron</keyword>
<dbReference type="GO" id="GO:0051537">
    <property type="term" value="F:2 iron, 2 sulfur cluster binding"/>
    <property type="evidence" value="ECO:0007669"/>
    <property type="project" value="UniProtKB-KW"/>
</dbReference>
<organism evidence="3">
    <name type="scientific">Candidatus Caldatribacterium californiense</name>
    <dbReference type="NCBI Taxonomy" id="1454726"/>
    <lineage>
        <taxon>Bacteria</taxon>
        <taxon>Pseudomonadati</taxon>
        <taxon>Atribacterota</taxon>
        <taxon>Atribacteria</taxon>
        <taxon>Atribacterales</taxon>
        <taxon>Candidatus Caldatribacteriaceae</taxon>
        <taxon>Candidatus Caldatribacterium</taxon>
    </lineage>
</organism>
<evidence type="ECO:0000256" key="1">
    <source>
        <dbReference type="PIRSR" id="PIRSR006816-2"/>
    </source>
</evidence>
<dbReference type="InterPro" id="IPR001709">
    <property type="entry name" value="Flavoprot_Pyr_Nucl_cyt_Rdtase"/>
</dbReference>
<proteinExistence type="predicted"/>
<dbReference type="InterPro" id="IPR017938">
    <property type="entry name" value="Riboflavin_synthase-like_b-brl"/>
</dbReference>
<dbReference type="Pfam" id="PF00175">
    <property type="entry name" value="NAD_binding_1"/>
    <property type="match status" value="1"/>
</dbReference>
<dbReference type="InterPro" id="IPR008333">
    <property type="entry name" value="Cbr1-like_FAD-bd_dom"/>
</dbReference>
<dbReference type="Gene3D" id="3.40.50.80">
    <property type="entry name" value="Nucleotide-binding domain of ferredoxin-NADP reductase (FNR) module"/>
    <property type="match status" value="1"/>
</dbReference>
<accession>A0A7V3YF24</accession>
<evidence type="ECO:0000259" key="2">
    <source>
        <dbReference type="PROSITE" id="PS51384"/>
    </source>
</evidence>
<dbReference type="AlphaFoldDB" id="A0A7V3YF24"/>
<comment type="caution">
    <text evidence="3">The sequence shown here is derived from an EMBL/GenBank/DDBJ whole genome shotgun (WGS) entry which is preliminary data.</text>
</comment>
<dbReference type="InterPro" id="IPR039261">
    <property type="entry name" value="FNR_nucleotide-bd"/>
</dbReference>
<dbReference type="PANTHER" id="PTHR43513:SF1">
    <property type="entry name" value="ANAEROBIC SULFITE REDUCTASE SUBUNIT B"/>
    <property type="match status" value="1"/>
</dbReference>
<dbReference type="InterPro" id="IPR012165">
    <property type="entry name" value="Cyt_c3_hydrogenase_gsu"/>
</dbReference>
<gene>
    <name evidence="3" type="ORF">ENV30_01115</name>
</gene>
<dbReference type="InterPro" id="IPR019480">
    <property type="entry name" value="Dihydroorotate_DH_Fe-S-bd"/>
</dbReference>
<dbReference type="PRINTS" id="PR00410">
    <property type="entry name" value="PHEHYDRXLASE"/>
</dbReference>
<feature type="binding site" evidence="1">
    <location>
        <position position="244"/>
    </location>
    <ligand>
        <name>[2Fe-2S] cluster</name>
        <dbReference type="ChEBI" id="CHEBI:190135"/>
    </ligand>
</feature>
<name>A0A7V3YF24_9BACT</name>
<evidence type="ECO:0000313" key="3">
    <source>
        <dbReference type="EMBL" id="HGI29905.1"/>
    </source>
</evidence>
<feature type="binding site" evidence="1">
    <location>
        <position position="260"/>
    </location>
    <ligand>
        <name>[2Fe-2S] cluster</name>
        <dbReference type="ChEBI" id="CHEBI:190135"/>
    </ligand>
</feature>
<keyword evidence="1" id="KW-0001">2Fe-2S</keyword>
<reference evidence="3" key="1">
    <citation type="journal article" date="2020" name="mSystems">
        <title>Genome- and Community-Level Interaction Insights into Carbon Utilization and Element Cycling Functions of Hydrothermarchaeota in Hydrothermal Sediment.</title>
        <authorList>
            <person name="Zhou Z."/>
            <person name="Liu Y."/>
            <person name="Xu W."/>
            <person name="Pan J."/>
            <person name="Luo Z.H."/>
            <person name="Li M."/>
        </authorList>
    </citation>
    <scope>NUCLEOTIDE SEQUENCE [LARGE SCALE GENOMIC DNA]</scope>
    <source>
        <strain evidence="3">SpSt-747</strain>
    </source>
</reference>
<dbReference type="PROSITE" id="PS51384">
    <property type="entry name" value="FAD_FR"/>
    <property type="match status" value="1"/>
</dbReference>
<comment type="cofactor">
    <cofactor evidence="1">
        <name>[2Fe-2S] cluster</name>
        <dbReference type="ChEBI" id="CHEBI:190135"/>
    </cofactor>
    <text evidence="1">Binds 1 [2Fe-2S] cluster per subunit.</text>
</comment>
<dbReference type="CDD" id="cd06221">
    <property type="entry name" value="sulfite_reductase_like"/>
    <property type="match status" value="1"/>
</dbReference>
<feature type="domain" description="FAD-binding FR-type" evidence="2">
    <location>
        <begin position="11"/>
        <end position="108"/>
    </location>
</feature>
<dbReference type="EMBL" id="DTFV01000022">
    <property type="protein sequence ID" value="HGI29905.1"/>
    <property type="molecule type" value="Genomic_DNA"/>
</dbReference>
<dbReference type="PRINTS" id="PR00371">
    <property type="entry name" value="FPNCR"/>
</dbReference>
<dbReference type="SUPFAM" id="SSF52343">
    <property type="entry name" value="Ferredoxin reductase-like, C-terminal NADP-linked domain"/>
    <property type="match status" value="1"/>
</dbReference>
<dbReference type="GO" id="GO:0016491">
    <property type="term" value="F:oxidoreductase activity"/>
    <property type="evidence" value="ECO:0007669"/>
    <property type="project" value="InterPro"/>
</dbReference>
<dbReference type="Pfam" id="PF10418">
    <property type="entry name" value="DHODB_Fe-S_bind"/>
    <property type="match status" value="1"/>
</dbReference>
<dbReference type="PANTHER" id="PTHR43513">
    <property type="entry name" value="DIHYDROOROTATE DEHYDROGENASE B (NAD(+)), ELECTRON TRANSFER SUBUNIT"/>
    <property type="match status" value="1"/>
</dbReference>
<dbReference type="GO" id="GO:0046872">
    <property type="term" value="F:metal ion binding"/>
    <property type="evidence" value="ECO:0007669"/>
    <property type="project" value="UniProtKB-KW"/>
</dbReference>